<reference evidence="1 2" key="1">
    <citation type="submission" date="2014-04" db="EMBL/GenBank/DDBJ databases">
        <authorList>
            <consortium name="DOE Joint Genome Institute"/>
            <person name="Kuo A."/>
            <person name="Kohler A."/>
            <person name="Costa M.D."/>
            <person name="Nagy L.G."/>
            <person name="Floudas D."/>
            <person name="Copeland A."/>
            <person name="Barry K.W."/>
            <person name="Cichocki N."/>
            <person name="Veneault-Fourrey C."/>
            <person name="LaButti K."/>
            <person name="Lindquist E.A."/>
            <person name="Lipzen A."/>
            <person name="Lundell T."/>
            <person name="Morin E."/>
            <person name="Murat C."/>
            <person name="Sun H."/>
            <person name="Tunlid A."/>
            <person name="Henrissat B."/>
            <person name="Grigoriev I.V."/>
            <person name="Hibbett D.S."/>
            <person name="Martin F."/>
            <person name="Nordberg H.P."/>
            <person name="Cantor M.N."/>
            <person name="Hua S.X."/>
        </authorList>
    </citation>
    <scope>NUCLEOTIDE SEQUENCE [LARGE SCALE GENOMIC DNA]</scope>
    <source>
        <strain evidence="1 2">Marx 270</strain>
    </source>
</reference>
<accession>A0A0C3PBZ1</accession>
<keyword evidence="2" id="KW-1185">Reference proteome</keyword>
<evidence type="ECO:0000313" key="2">
    <source>
        <dbReference type="Proteomes" id="UP000054217"/>
    </source>
</evidence>
<dbReference type="Proteomes" id="UP000054217">
    <property type="component" value="Unassembled WGS sequence"/>
</dbReference>
<dbReference type="HOGENOM" id="CLU_006344_6_3_1"/>
<dbReference type="STRING" id="870435.A0A0C3PBZ1"/>
<dbReference type="EMBL" id="KN831966">
    <property type="protein sequence ID" value="KIO05506.1"/>
    <property type="molecule type" value="Genomic_DNA"/>
</dbReference>
<dbReference type="InParanoid" id="A0A0C3PBZ1"/>
<dbReference type="OrthoDB" id="3246013at2759"/>
<feature type="non-terminal residue" evidence="1">
    <location>
        <position position="1"/>
    </location>
</feature>
<sequence>HALVHYKSLIHLFDVPNGLCTSITESKHITTVKKPWCCSNKYNALRQILQTNQCTSQLAAACAGFKA</sequence>
<reference evidence="2" key="2">
    <citation type="submission" date="2015-01" db="EMBL/GenBank/DDBJ databases">
        <title>Evolutionary Origins and Diversification of the Mycorrhizal Mutualists.</title>
        <authorList>
            <consortium name="DOE Joint Genome Institute"/>
            <consortium name="Mycorrhizal Genomics Consortium"/>
            <person name="Kohler A."/>
            <person name="Kuo A."/>
            <person name="Nagy L.G."/>
            <person name="Floudas D."/>
            <person name="Copeland A."/>
            <person name="Barry K.W."/>
            <person name="Cichocki N."/>
            <person name="Veneault-Fourrey C."/>
            <person name="LaButti K."/>
            <person name="Lindquist E.A."/>
            <person name="Lipzen A."/>
            <person name="Lundell T."/>
            <person name="Morin E."/>
            <person name="Murat C."/>
            <person name="Riley R."/>
            <person name="Ohm R."/>
            <person name="Sun H."/>
            <person name="Tunlid A."/>
            <person name="Henrissat B."/>
            <person name="Grigoriev I.V."/>
            <person name="Hibbett D.S."/>
            <person name="Martin F."/>
        </authorList>
    </citation>
    <scope>NUCLEOTIDE SEQUENCE [LARGE SCALE GENOMIC DNA]</scope>
    <source>
        <strain evidence="2">Marx 270</strain>
    </source>
</reference>
<protein>
    <submittedName>
        <fullName evidence="1">Uncharacterized protein</fullName>
    </submittedName>
</protein>
<evidence type="ECO:0000313" key="1">
    <source>
        <dbReference type="EMBL" id="KIO05506.1"/>
    </source>
</evidence>
<name>A0A0C3PBZ1_PISTI</name>
<dbReference type="AlphaFoldDB" id="A0A0C3PBZ1"/>
<organism evidence="1 2">
    <name type="scientific">Pisolithus tinctorius Marx 270</name>
    <dbReference type="NCBI Taxonomy" id="870435"/>
    <lineage>
        <taxon>Eukaryota</taxon>
        <taxon>Fungi</taxon>
        <taxon>Dikarya</taxon>
        <taxon>Basidiomycota</taxon>
        <taxon>Agaricomycotina</taxon>
        <taxon>Agaricomycetes</taxon>
        <taxon>Agaricomycetidae</taxon>
        <taxon>Boletales</taxon>
        <taxon>Sclerodermatineae</taxon>
        <taxon>Pisolithaceae</taxon>
        <taxon>Pisolithus</taxon>
    </lineage>
</organism>
<proteinExistence type="predicted"/>
<gene>
    <name evidence="1" type="ORF">M404DRAFT_140462</name>
</gene>